<dbReference type="InterPro" id="IPR036397">
    <property type="entry name" value="RNaseH_sf"/>
</dbReference>
<evidence type="ECO:0000313" key="2">
    <source>
        <dbReference type="Proteomes" id="UP000676336"/>
    </source>
</evidence>
<feature type="non-terminal residue" evidence="1">
    <location>
        <position position="1"/>
    </location>
</feature>
<evidence type="ECO:0008006" key="3">
    <source>
        <dbReference type="Google" id="ProtNLM"/>
    </source>
</evidence>
<organism evidence="1 2">
    <name type="scientific">Rotaria magnacalcarata</name>
    <dbReference type="NCBI Taxonomy" id="392030"/>
    <lineage>
        <taxon>Eukaryota</taxon>
        <taxon>Metazoa</taxon>
        <taxon>Spiralia</taxon>
        <taxon>Gnathifera</taxon>
        <taxon>Rotifera</taxon>
        <taxon>Eurotatoria</taxon>
        <taxon>Bdelloidea</taxon>
        <taxon>Philodinida</taxon>
        <taxon>Philodinidae</taxon>
        <taxon>Rotaria</taxon>
    </lineage>
</organism>
<name>A0A8S3JYK3_9BILA</name>
<protein>
    <recommendedName>
        <fullName evidence="3">Transposase</fullName>
    </recommendedName>
</protein>
<proteinExistence type="predicted"/>
<gene>
    <name evidence="1" type="ORF">SMN809_LOCUS82533</name>
</gene>
<dbReference type="PANTHER" id="PTHR47326">
    <property type="entry name" value="TRANSPOSABLE ELEMENT TC3 TRANSPOSASE-LIKE PROTEIN"/>
    <property type="match status" value="1"/>
</dbReference>
<dbReference type="AlphaFoldDB" id="A0A8S3JYK3"/>
<sequence length="170" mass="19569">FNDTESVADLPRMGRPSTVLTEEKLDEIEDMVGANPQLSIRKGSIQAGISRSRYHSAMQKLHLKPYHPILIVDLNEDDFDRRSQFCEIWLEKFNNDPGLIGHILWSDECKFNRNGTVNRHNCTYWCAENPRVKFNVLHTEEAVMVWCGMSSNGLVGPYFFNETVSGLTYR</sequence>
<dbReference type="Proteomes" id="UP000676336">
    <property type="component" value="Unassembled WGS sequence"/>
</dbReference>
<evidence type="ECO:0000313" key="1">
    <source>
        <dbReference type="EMBL" id="CAF5221793.1"/>
    </source>
</evidence>
<comment type="caution">
    <text evidence="1">The sequence shown here is derived from an EMBL/GenBank/DDBJ whole genome shotgun (WGS) entry which is preliminary data.</text>
</comment>
<reference evidence="1" key="1">
    <citation type="submission" date="2021-02" db="EMBL/GenBank/DDBJ databases">
        <authorList>
            <person name="Nowell W R."/>
        </authorList>
    </citation>
    <scope>NUCLEOTIDE SEQUENCE</scope>
</reference>
<accession>A0A8S3JYK3</accession>
<dbReference type="PANTHER" id="PTHR47326:SF1">
    <property type="entry name" value="HTH PSQ-TYPE DOMAIN-CONTAINING PROTEIN"/>
    <property type="match status" value="1"/>
</dbReference>
<dbReference type="GO" id="GO:0003676">
    <property type="term" value="F:nucleic acid binding"/>
    <property type="evidence" value="ECO:0007669"/>
    <property type="project" value="InterPro"/>
</dbReference>
<dbReference type="Gene3D" id="3.30.420.10">
    <property type="entry name" value="Ribonuclease H-like superfamily/Ribonuclease H"/>
    <property type="match status" value="1"/>
</dbReference>
<dbReference type="EMBL" id="CAJOBI010352035">
    <property type="protein sequence ID" value="CAF5221793.1"/>
    <property type="molecule type" value="Genomic_DNA"/>
</dbReference>